<dbReference type="Proteomes" id="UP001206925">
    <property type="component" value="Unassembled WGS sequence"/>
</dbReference>
<evidence type="ECO:0000313" key="1">
    <source>
        <dbReference type="EMBL" id="KAI7742669.1"/>
    </source>
</evidence>
<name>A0AAD5CLA4_AMBAR</name>
<protein>
    <submittedName>
        <fullName evidence="1">Uncharacterized protein</fullName>
    </submittedName>
</protein>
<gene>
    <name evidence="1" type="ORF">M8C21_027812</name>
</gene>
<organism evidence="1 2">
    <name type="scientific">Ambrosia artemisiifolia</name>
    <name type="common">Common ragweed</name>
    <dbReference type="NCBI Taxonomy" id="4212"/>
    <lineage>
        <taxon>Eukaryota</taxon>
        <taxon>Viridiplantae</taxon>
        <taxon>Streptophyta</taxon>
        <taxon>Embryophyta</taxon>
        <taxon>Tracheophyta</taxon>
        <taxon>Spermatophyta</taxon>
        <taxon>Magnoliopsida</taxon>
        <taxon>eudicotyledons</taxon>
        <taxon>Gunneridae</taxon>
        <taxon>Pentapetalae</taxon>
        <taxon>asterids</taxon>
        <taxon>campanulids</taxon>
        <taxon>Asterales</taxon>
        <taxon>Asteraceae</taxon>
        <taxon>Asteroideae</taxon>
        <taxon>Heliantheae alliance</taxon>
        <taxon>Heliantheae</taxon>
        <taxon>Ambrosia</taxon>
    </lineage>
</organism>
<dbReference type="EMBL" id="JAMZMK010007934">
    <property type="protein sequence ID" value="KAI7742669.1"/>
    <property type="molecule type" value="Genomic_DNA"/>
</dbReference>
<proteinExistence type="predicted"/>
<comment type="caution">
    <text evidence="1">The sequence shown here is derived from an EMBL/GenBank/DDBJ whole genome shotgun (WGS) entry which is preliminary data.</text>
</comment>
<dbReference type="AlphaFoldDB" id="A0AAD5CLA4"/>
<reference evidence="1" key="1">
    <citation type="submission" date="2022-06" db="EMBL/GenBank/DDBJ databases">
        <title>Uncovering the hologenomic basis of an extraordinary plant invasion.</title>
        <authorList>
            <person name="Bieker V.C."/>
            <person name="Martin M.D."/>
            <person name="Gilbert T."/>
            <person name="Hodgins K."/>
            <person name="Battlay P."/>
            <person name="Petersen B."/>
            <person name="Wilson J."/>
        </authorList>
    </citation>
    <scope>NUCLEOTIDE SEQUENCE</scope>
    <source>
        <strain evidence="1">AA19_3_7</strain>
        <tissue evidence="1">Leaf</tissue>
    </source>
</reference>
<keyword evidence="2" id="KW-1185">Reference proteome</keyword>
<sequence>MASIFQGVGAATSLTSSNLIDCNKLQLCPRISFSERKASFVVVRCGGVKIDSGSNQIGGRADQLVTNAVAAKADVPATAAASKPGKQSYTGLNALIILKDKKFNPNPMPNQGRVHLPCGG</sequence>
<accession>A0AAD5CLA4</accession>
<evidence type="ECO:0000313" key="2">
    <source>
        <dbReference type="Proteomes" id="UP001206925"/>
    </source>
</evidence>